<evidence type="ECO:0000313" key="5">
    <source>
        <dbReference type="EMBL" id="KXI13005.1"/>
    </source>
</evidence>
<gene>
    <name evidence="5" type="ORF">HMPREF3195_00898</name>
</gene>
<proteinExistence type="predicted"/>
<dbReference type="Gene3D" id="3.20.20.70">
    <property type="entry name" value="Aldolase class I"/>
    <property type="match status" value="1"/>
</dbReference>
<feature type="domain" description="Thiamine phosphate synthase/TenI" evidence="4">
    <location>
        <begin position="35"/>
        <end position="232"/>
    </location>
</feature>
<evidence type="ECO:0000256" key="1">
    <source>
        <dbReference type="ARBA" id="ARBA00004948"/>
    </source>
</evidence>
<accession>A0A135YUA9</accession>
<sequence>MMNLSLPSLQGSSSMENSPNDITYDRNSPIRLKVITNRKLCEGQDLVYRLGRVIDDYMDCKYLEGYILDSIILREKDMDQSDYIKLYQNIYDLVDRFNRDKRLVVNNLPRIGLYSHYFMEKSVENGIKNIHLPLHILKNNKKLVDKFDSIGVSCHSLEEAREARELGASYITFSHIFITDCKKGLEPRGLDELNYVVKNIDIPVYALGGINHTNARECIGLGASGVVMMSNIMKNKI</sequence>
<organism evidence="5 6">
    <name type="scientific">Peptostreptococcus anaerobius</name>
    <dbReference type="NCBI Taxonomy" id="1261"/>
    <lineage>
        <taxon>Bacteria</taxon>
        <taxon>Bacillati</taxon>
        <taxon>Bacillota</taxon>
        <taxon>Clostridia</taxon>
        <taxon>Peptostreptococcales</taxon>
        <taxon>Peptostreptococcaceae</taxon>
        <taxon>Peptostreptococcus</taxon>
    </lineage>
</organism>
<comment type="pathway">
    <text evidence="1">Cofactor biosynthesis; thiamine diphosphate biosynthesis.</text>
</comment>
<dbReference type="eggNOG" id="COG0352">
    <property type="taxonomic scope" value="Bacteria"/>
</dbReference>
<dbReference type="GO" id="GO:0005737">
    <property type="term" value="C:cytoplasm"/>
    <property type="evidence" value="ECO:0007669"/>
    <property type="project" value="TreeGrafter"/>
</dbReference>
<dbReference type="STRING" id="1261.HMPREF3195_00898"/>
<keyword evidence="2" id="KW-0784">Thiamine biosynthesis</keyword>
<evidence type="ECO:0000259" key="4">
    <source>
        <dbReference type="Pfam" id="PF02581"/>
    </source>
</evidence>
<dbReference type="InterPro" id="IPR036206">
    <property type="entry name" value="ThiamineP_synth_sf"/>
</dbReference>
<dbReference type="PANTHER" id="PTHR20857">
    <property type="entry name" value="THIAMINE-PHOSPHATE PYROPHOSPHORYLASE"/>
    <property type="match status" value="1"/>
</dbReference>
<protein>
    <submittedName>
        <fullName evidence="5">Putative thiamine-phosphate diphosphorylase</fullName>
    </submittedName>
</protein>
<dbReference type="EMBL" id="LSQZ01000035">
    <property type="protein sequence ID" value="KXI13005.1"/>
    <property type="molecule type" value="Genomic_DNA"/>
</dbReference>
<evidence type="ECO:0000256" key="3">
    <source>
        <dbReference type="SAM" id="MobiDB-lite"/>
    </source>
</evidence>
<comment type="caution">
    <text evidence="5">The sequence shown here is derived from an EMBL/GenBank/DDBJ whole genome shotgun (WGS) entry which is preliminary data.</text>
</comment>
<feature type="compositionally biased region" description="Polar residues" evidence="3">
    <location>
        <begin position="1"/>
        <end position="21"/>
    </location>
</feature>
<dbReference type="GO" id="GO:0004789">
    <property type="term" value="F:thiamine-phosphate diphosphorylase activity"/>
    <property type="evidence" value="ECO:0007669"/>
    <property type="project" value="TreeGrafter"/>
</dbReference>
<evidence type="ECO:0000256" key="2">
    <source>
        <dbReference type="ARBA" id="ARBA00022977"/>
    </source>
</evidence>
<feature type="region of interest" description="Disordered" evidence="3">
    <location>
        <begin position="1"/>
        <end position="22"/>
    </location>
</feature>
<evidence type="ECO:0000313" key="6">
    <source>
        <dbReference type="Proteomes" id="UP000070326"/>
    </source>
</evidence>
<dbReference type="AlphaFoldDB" id="A0A135YUA9"/>
<reference evidence="5 6" key="1">
    <citation type="submission" date="2016-02" db="EMBL/GenBank/DDBJ databases">
        <authorList>
            <person name="Wen L."/>
            <person name="He K."/>
            <person name="Yang H."/>
        </authorList>
    </citation>
    <scope>NUCLEOTIDE SEQUENCE [LARGE SCALE GENOMIC DNA]</scope>
    <source>
        <strain evidence="5 6">MJR8628A</strain>
    </source>
</reference>
<dbReference type="PATRIC" id="fig|1261.5.peg.904"/>
<dbReference type="SUPFAM" id="SSF51391">
    <property type="entry name" value="Thiamin phosphate synthase"/>
    <property type="match status" value="1"/>
</dbReference>
<dbReference type="InterPro" id="IPR013785">
    <property type="entry name" value="Aldolase_TIM"/>
</dbReference>
<name>A0A135YUA9_9FIRM</name>
<dbReference type="PANTHER" id="PTHR20857:SF15">
    <property type="entry name" value="THIAMINE-PHOSPHATE SYNTHASE"/>
    <property type="match status" value="1"/>
</dbReference>
<dbReference type="Proteomes" id="UP000070326">
    <property type="component" value="Unassembled WGS sequence"/>
</dbReference>
<dbReference type="CDD" id="cd00564">
    <property type="entry name" value="TMP_TenI"/>
    <property type="match status" value="1"/>
</dbReference>
<dbReference type="InterPro" id="IPR022998">
    <property type="entry name" value="ThiamineP_synth_TenI"/>
</dbReference>
<dbReference type="Pfam" id="PF02581">
    <property type="entry name" value="TMP-TENI"/>
    <property type="match status" value="1"/>
</dbReference>
<dbReference type="GO" id="GO:0009228">
    <property type="term" value="P:thiamine biosynthetic process"/>
    <property type="evidence" value="ECO:0007669"/>
    <property type="project" value="UniProtKB-KW"/>
</dbReference>